<keyword evidence="5 8" id="KW-1133">Transmembrane helix</keyword>
<dbReference type="InterPro" id="IPR036259">
    <property type="entry name" value="MFS_trans_sf"/>
</dbReference>
<evidence type="ECO:0000256" key="1">
    <source>
        <dbReference type="ARBA" id="ARBA00004141"/>
    </source>
</evidence>
<protein>
    <submittedName>
        <fullName evidence="10">General substrate transporter</fullName>
    </submittedName>
</protein>
<keyword evidence="3" id="KW-0813">Transport</keyword>
<dbReference type="InterPro" id="IPR020846">
    <property type="entry name" value="MFS_dom"/>
</dbReference>
<dbReference type="InterPro" id="IPR005829">
    <property type="entry name" value="Sugar_transporter_CS"/>
</dbReference>
<feature type="transmembrane region" description="Helical" evidence="8">
    <location>
        <begin position="6"/>
        <end position="24"/>
    </location>
</feature>
<dbReference type="OrthoDB" id="4540492at2759"/>
<dbReference type="PRINTS" id="PR00171">
    <property type="entry name" value="SUGRTRNSPORT"/>
</dbReference>
<dbReference type="PROSITE" id="PS00216">
    <property type="entry name" value="SUGAR_TRANSPORT_1"/>
    <property type="match status" value="2"/>
</dbReference>
<evidence type="ECO:0000256" key="3">
    <source>
        <dbReference type="ARBA" id="ARBA00022448"/>
    </source>
</evidence>
<feature type="region of interest" description="Disordered" evidence="7">
    <location>
        <begin position="185"/>
        <end position="207"/>
    </location>
</feature>
<feature type="transmembrane region" description="Helical" evidence="8">
    <location>
        <begin position="36"/>
        <end position="59"/>
    </location>
</feature>
<sequence length="461" mass="49515">MSDGQYSLAVAMLTAGGLVGALSAGQLSDRYGRRLALFGSSVFTGIGSAIMTCAFSPAMLMAGRFLTGIGSGVVTVVVPTYIAECAPRASRGLFGTLNQLAIVLGILVAQLIGLAWSTLAAWRSILALGIVLALTQILLLPFCVDSPRYLACYLPGSLNDAKNALFQLRGPPIERVEDEIAEWRREQNRSQADTNDPTDDMLPPDDDGLQIATASRNPPALINTGVTSTMNVHRYLTQPRYRRSLLIILLLQLGQQLSGINAVIFYSTSIMASIFPQTADLITTYISLVNLVMTIISAYLMDRIGRRSLFLFSASSMMVMSLLLASSITVPDRDKVSAFAIIGYVAAYAIGLGPIPFLMIPELVDTPAVSSAGAIGLASNMISNFLVSAGFLVVSDRIGKDNVFYLFSALLAVVICIAYWILPETKGRSADEVVRSNWSLFAHSYANDGYQPIQSPARDEA</sequence>
<feature type="transmembrane region" description="Helical" evidence="8">
    <location>
        <begin position="122"/>
        <end position="144"/>
    </location>
</feature>
<dbReference type="OMA" id="WAITASF"/>
<proteinExistence type="inferred from homology"/>
<dbReference type="PROSITE" id="PS00217">
    <property type="entry name" value="SUGAR_TRANSPORT_2"/>
    <property type="match status" value="1"/>
</dbReference>
<evidence type="ECO:0000256" key="8">
    <source>
        <dbReference type="SAM" id="Phobius"/>
    </source>
</evidence>
<feature type="transmembrane region" description="Helical" evidence="8">
    <location>
        <begin position="65"/>
        <end position="83"/>
    </location>
</feature>
<dbReference type="PANTHER" id="PTHR23503">
    <property type="entry name" value="SOLUTE CARRIER FAMILY 2"/>
    <property type="match status" value="1"/>
</dbReference>
<dbReference type="Proteomes" id="UP000242180">
    <property type="component" value="Unassembled WGS sequence"/>
</dbReference>
<dbReference type="SUPFAM" id="SSF103473">
    <property type="entry name" value="MFS general substrate transporter"/>
    <property type="match status" value="1"/>
</dbReference>
<dbReference type="InParanoid" id="A0A1X2H3K0"/>
<dbReference type="Pfam" id="PF00083">
    <property type="entry name" value="Sugar_tr"/>
    <property type="match status" value="1"/>
</dbReference>
<feature type="transmembrane region" description="Helical" evidence="8">
    <location>
        <begin position="245"/>
        <end position="275"/>
    </location>
</feature>
<dbReference type="PANTHER" id="PTHR23503:SF8">
    <property type="entry name" value="FACILITATED GLUCOSE TRANSPORTER PROTEIN 1"/>
    <property type="match status" value="1"/>
</dbReference>
<dbReference type="Gene3D" id="1.20.1250.20">
    <property type="entry name" value="MFS general substrate transporter like domains"/>
    <property type="match status" value="1"/>
</dbReference>
<comment type="subcellular location">
    <subcellularLocation>
        <location evidence="1">Membrane</location>
        <topology evidence="1">Multi-pass membrane protein</topology>
    </subcellularLocation>
</comment>
<evidence type="ECO:0000313" key="10">
    <source>
        <dbReference type="EMBL" id="ORY92985.1"/>
    </source>
</evidence>
<evidence type="ECO:0000259" key="9">
    <source>
        <dbReference type="PROSITE" id="PS50850"/>
    </source>
</evidence>
<dbReference type="GO" id="GO:0016020">
    <property type="term" value="C:membrane"/>
    <property type="evidence" value="ECO:0007669"/>
    <property type="project" value="UniProtKB-SubCell"/>
</dbReference>
<evidence type="ECO:0000256" key="5">
    <source>
        <dbReference type="ARBA" id="ARBA00022989"/>
    </source>
</evidence>
<name>A0A1X2H3K0_SYNRA</name>
<dbReference type="PROSITE" id="PS50850">
    <property type="entry name" value="MFS"/>
    <property type="match status" value="1"/>
</dbReference>
<evidence type="ECO:0000256" key="2">
    <source>
        <dbReference type="ARBA" id="ARBA00010992"/>
    </source>
</evidence>
<dbReference type="AlphaFoldDB" id="A0A1X2H3K0"/>
<comment type="caution">
    <text evidence="10">The sequence shown here is derived from an EMBL/GenBank/DDBJ whole genome shotgun (WGS) entry which is preliminary data.</text>
</comment>
<keyword evidence="11" id="KW-1185">Reference proteome</keyword>
<gene>
    <name evidence="10" type="ORF">BCR43DRAFT_496156</name>
</gene>
<evidence type="ECO:0000256" key="7">
    <source>
        <dbReference type="SAM" id="MobiDB-lite"/>
    </source>
</evidence>
<keyword evidence="4 8" id="KW-0812">Transmembrane</keyword>
<feature type="domain" description="Major facilitator superfamily (MFS) profile" evidence="9">
    <location>
        <begin position="1"/>
        <end position="426"/>
    </location>
</feature>
<feature type="transmembrane region" description="Helical" evidence="8">
    <location>
        <begin position="95"/>
        <end position="116"/>
    </location>
</feature>
<dbReference type="EMBL" id="MCGN01000009">
    <property type="protein sequence ID" value="ORY92985.1"/>
    <property type="molecule type" value="Genomic_DNA"/>
</dbReference>
<reference evidence="10 11" key="1">
    <citation type="submission" date="2016-07" db="EMBL/GenBank/DDBJ databases">
        <title>Pervasive Adenine N6-methylation of Active Genes in Fungi.</title>
        <authorList>
            <consortium name="DOE Joint Genome Institute"/>
            <person name="Mondo S.J."/>
            <person name="Dannebaum R.O."/>
            <person name="Kuo R.C."/>
            <person name="Labutti K."/>
            <person name="Haridas S."/>
            <person name="Kuo A."/>
            <person name="Salamov A."/>
            <person name="Ahrendt S.R."/>
            <person name="Lipzen A."/>
            <person name="Sullivan W."/>
            <person name="Andreopoulos W.B."/>
            <person name="Clum A."/>
            <person name="Lindquist E."/>
            <person name="Daum C."/>
            <person name="Ramamoorthy G.K."/>
            <person name="Gryganskyi A."/>
            <person name="Culley D."/>
            <person name="Magnuson J.K."/>
            <person name="James T.Y."/>
            <person name="O'Malley M.A."/>
            <person name="Stajich J.E."/>
            <person name="Spatafora J.W."/>
            <person name="Visel A."/>
            <person name="Grigoriev I.V."/>
        </authorList>
    </citation>
    <scope>NUCLEOTIDE SEQUENCE [LARGE SCALE GENOMIC DNA]</scope>
    <source>
        <strain evidence="10 11">NRRL 2496</strain>
    </source>
</reference>
<evidence type="ECO:0000256" key="6">
    <source>
        <dbReference type="ARBA" id="ARBA00023136"/>
    </source>
</evidence>
<evidence type="ECO:0000313" key="11">
    <source>
        <dbReference type="Proteomes" id="UP000242180"/>
    </source>
</evidence>
<accession>A0A1X2H3K0</accession>
<dbReference type="STRING" id="13706.A0A1X2H3K0"/>
<dbReference type="InterPro" id="IPR045263">
    <property type="entry name" value="GLUT"/>
</dbReference>
<evidence type="ECO:0000256" key="4">
    <source>
        <dbReference type="ARBA" id="ARBA00022692"/>
    </source>
</evidence>
<dbReference type="InterPro" id="IPR003663">
    <property type="entry name" value="Sugar/inositol_transpt"/>
</dbReference>
<keyword evidence="6 8" id="KW-0472">Membrane</keyword>
<feature type="transmembrane region" description="Helical" evidence="8">
    <location>
        <begin position="308"/>
        <end position="330"/>
    </location>
</feature>
<feature type="transmembrane region" description="Helical" evidence="8">
    <location>
        <begin position="372"/>
        <end position="391"/>
    </location>
</feature>
<organism evidence="10 11">
    <name type="scientific">Syncephalastrum racemosum</name>
    <name type="common">Filamentous fungus</name>
    <dbReference type="NCBI Taxonomy" id="13706"/>
    <lineage>
        <taxon>Eukaryota</taxon>
        <taxon>Fungi</taxon>
        <taxon>Fungi incertae sedis</taxon>
        <taxon>Mucoromycota</taxon>
        <taxon>Mucoromycotina</taxon>
        <taxon>Mucoromycetes</taxon>
        <taxon>Mucorales</taxon>
        <taxon>Syncephalastraceae</taxon>
        <taxon>Syncephalastrum</taxon>
    </lineage>
</organism>
<feature type="transmembrane region" description="Helical" evidence="8">
    <location>
        <begin position="281"/>
        <end position="301"/>
    </location>
</feature>
<dbReference type="GO" id="GO:0015149">
    <property type="term" value="F:hexose transmembrane transporter activity"/>
    <property type="evidence" value="ECO:0007669"/>
    <property type="project" value="TreeGrafter"/>
</dbReference>
<feature type="transmembrane region" description="Helical" evidence="8">
    <location>
        <begin position="336"/>
        <end position="360"/>
    </location>
</feature>
<feature type="compositionally biased region" description="Acidic residues" evidence="7">
    <location>
        <begin position="196"/>
        <end position="207"/>
    </location>
</feature>
<feature type="transmembrane region" description="Helical" evidence="8">
    <location>
        <begin position="403"/>
        <end position="422"/>
    </location>
</feature>
<comment type="similarity">
    <text evidence="2">Belongs to the major facilitator superfamily. Sugar transporter (TC 2.A.1.1) family.</text>
</comment>
<dbReference type="InterPro" id="IPR005828">
    <property type="entry name" value="MFS_sugar_transport-like"/>
</dbReference>